<evidence type="ECO:0000259" key="2">
    <source>
        <dbReference type="Pfam" id="PF07859"/>
    </source>
</evidence>
<dbReference type="EMBL" id="BQKI01000005">
    <property type="protein sequence ID" value="GJM94756.1"/>
    <property type="molecule type" value="Genomic_DNA"/>
</dbReference>
<dbReference type="InterPro" id="IPR033140">
    <property type="entry name" value="Lipase_GDXG_put_SER_AS"/>
</dbReference>
<dbReference type="PROSITE" id="PS01174">
    <property type="entry name" value="LIPASE_GDXG_SER"/>
    <property type="match status" value="1"/>
</dbReference>
<organism evidence="3 4">
    <name type="scientific">Eleusine coracana subsp. coracana</name>
    <dbReference type="NCBI Taxonomy" id="191504"/>
    <lineage>
        <taxon>Eukaryota</taxon>
        <taxon>Viridiplantae</taxon>
        <taxon>Streptophyta</taxon>
        <taxon>Embryophyta</taxon>
        <taxon>Tracheophyta</taxon>
        <taxon>Spermatophyta</taxon>
        <taxon>Magnoliopsida</taxon>
        <taxon>Liliopsida</taxon>
        <taxon>Poales</taxon>
        <taxon>Poaceae</taxon>
        <taxon>PACMAD clade</taxon>
        <taxon>Chloridoideae</taxon>
        <taxon>Cynodonteae</taxon>
        <taxon>Eleusininae</taxon>
        <taxon>Eleusine</taxon>
    </lineage>
</organism>
<dbReference type="AlphaFoldDB" id="A0AAV5C9G8"/>
<protein>
    <recommendedName>
        <fullName evidence="2">Alpha/beta hydrolase fold-3 domain-containing protein</fullName>
    </recommendedName>
</protein>
<dbReference type="SUPFAM" id="SSF53474">
    <property type="entry name" value="alpha/beta-Hydrolases"/>
    <property type="match status" value="1"/>
</dbReference>
<dbReference type="GO" id="GO:0016787">
    <property type="term" value="F:hydrolase activity"/>
    <property type="evidence" value="ECO:0007669"/>
    <property type="project" value="InterPro"/>
</dbReference>
<dbReference type="PANTHER" id="PTHR23024:SF563">
    <property type="entry name" value="OS09G0435700 PROTEIN"/>
    <property type="match status" value="1"/>
</dbReference>
<dbReference type="InterPro" id="IPR029058">
    <property type="entry name" value="AB_hydrolase_fold"/>
</dbReference>
<dbReference type="InterPro" id="IPR013094">
    <property type="entry name" value="AB_hydrolase_3"/>
</dbReference>
<comment type="caution">
    <text evidence="3">The sequence shown here is derived from an EMBL/GenBank/DDBJ whole genome shotgun (WGS) entry which is preliminary data.</text>
</comment>
<proteinExistence type="predicted"/>
<reference evidence="3" key="2">
    <citation type="submission" date="2021-12" db="EMBL/GenBank/DDBJ databases">
        <title>Resequencing data analysis of finger millet.</title>
        <authorList>
            <person name="Hatakeyama M."/>
            <person name="Aluri S."/>
            <person name="Balachadran M.T."/>
            <person name="Sivarajan S.R."/>
            <person name="Poveda L."/>
            <person name="Shimizu-Inatsugi R."/>
            <person name="Schlapbach R."/>
            <person name="Sreeman S.M."/>
            <person name="Shimizu K.K."/>
        </authorList>
    </citation>
    <scope>NUCLEOTIDE SEQUENCE</scope>
</reference>
<name>A0AAV5C9G8_ELECO</name>
<evidence type="ECO:0000256" key="1">
    <source>
        <dbReference type="PROSITE-ProRule" id="PRU10038"/>
    </source>
</evidence>
<feature type="domain" description="Alpha/beta hydrolase fold-3" evidence="2">
    <location>
        <begin position="93"/>
        <end position="309"/>
    </location>
</feature>
<dbReference type="Proteomes" id="UP001054889">
    <property type="component" value="Unassembled WGS sequence"/>
</dbReference>
<sequence length="632" mass="69654">MTMPRNTSSRATDKKVDAEVADDMHPFLRRYKDGRVERLTRSVFVPASEAPGATGAATRDVIIDPVTGVSARLFLPVVAVAAATGRRRRLPVVVYFHGGAFCTGSAFADPFHRFAATLAVRAAAVVVSVDYRLAPEHPVPAAYDDAWTALRWVVASFSDPWLAFHADPARVFLAGDSAGANIVHNVAARLPRTRTGSIEGLILLHPFFWGPDRLSSETDRRDDDRPLFAPEWMDTLWPFLTAGAAGNDDHRINPPPETVASLPCRRALVAVAGKDVVRDRGCRYAAWLRRRRKSEVTLVESEGEDHGFHLYWPARASAVALMDRVVEFVNGKKEKKKTPSQVAADDIHPFLLRYKDGRVERLAPSTFVPASEAAGASPDAVATRDVVIDHATGVSARIFLSAGAVAAGSSTSHQDDAPPRRGLLPRRRLLHRERLVRAVPPGSCSSLLLGGHPVALPDGRRGGQRRPPADVVASLPCRRAFVAVEGKDVMRDRGRRHCRDVALLESEGKVHGFHLFWPERADAVALMDRVVQFISGCSPSQIADVEARSIVRRRWKARPRHTWPWWPMGKMTKQVFSECVELCQLCYERPERHTSACISGQSYGHEQTVVKQSLGDNYASDFEQGNCFKPAI</sequence>
<dbReference type="Pfam" id="PF07859">
    <property type="entry name" value="Abhydrolase_3"/>
    <property type="match status" value="1"/>
</dbReference>
<dbReference type="Gene3D" id="3.40.50.1820">
    <property type="entry name" value="alpha/beta hydrolase"/>
    <property type="match status" value="2"/>
</dbReference>
<evidence type="ECO:0000313" key="4">
    <source>
        <dbReference type="Proteomes" id="UP001054889"/>
    </source>
</evidence>
<dbReference type="InterPro" id="IPR050466">
    <property type="entry name" value="Carboxylest/Gibb_receptor"/>
</dbReference>
<keyword evidence="4" id="KW-1185">Reference proteome</keyword>
<dbReference type="PANTHER" id="PTHR23024">
    <property type="entry name" value="ARYLACETAMIDE DEACETYLASE"/>
    <property type="match status" value="1"/>
</dbReference>
<accession>A0AAV5C9G8</accession>
<reference evidence="3" key="1">
    <citation type="journal article" date="2018" name="DNA Res.">
        <title>Multiple hybrid de novo genome assembly of finger millet, an orphan allotetraploid crop.</title>
        <authorList>
            <person name="Hatakeyama M."/>
            <person name="Aluri S."/>
            <person name="Balachadran M.T."/>
            <person name="Sivarajan S.R."/>
            <person name="Patrignani A."/>
            <person name="Gruter S."/>
            <person name="Poveda L."/>
            <person name="Shimizu-Inatsugi R."/>
            <person name="Baeten J."/>
            <person name="Francoijs K.J."/>
            <person name="Nataraja K.N."/>
            <person name="Reddy Y.A.N."/>
            <person name="Phadnis S."/>
            <person name="Ravikumar R.L."/>
            <person name="Schlapbach R."/>
            <person name="Sreeman S.M."/>
            <person name="Shimizu K.K."/>
        </authorList>
    </citation>
    <scope>NUCLEOTIDE SEQUENCE</scope>
</reference>
<gene>
    <name evidence="3" type="primary">ga11432</name>
    <name evidence="3" type="ORF">PR202_ga11432</name>
</gene>
<feature type="active site" evidence="1">
    <location>
        <position position="177"/>
    </location>
</feature>
<evidence type="ECO:0000313" key="3">
    <source>
        <dbReference type="EMBL" id="GJM94756.1"/>
    </source>
</evidence>